<name>A0A3M7L6R6_AUXPR</name>
<evidence type="ECO:0000313" key="3">
    <source>
        <dbReference type="Proteomes" id="UP000279271"/>
    </source>
</evidence>
<dbReference type="InterPro" id="IPR011990">
    <property type="entry name" value="TPR-like_helical_dom_sf"/>
</dbReference>
<dbReference type="InterPro" id="IPR016181">
    <property type="entry name" value="Acyl_CoA_acyltransferase"/>
</dbReference>
<feature type="domain" description="N-acetyltransferase" evidence="1">
    <location>
        <begin position="36"/>
        <end position="191"/>
    </location>
</feature>
<dbReference type="Gene3D" id="1.25.40.10">
    <property type="entry name" value="Tetratricopeptide repeat domain"/>
    <property type="match status" value="1"/>
</dbReference>
<dbReference type="PANTHER" id="PTHR36761:SF2">
    <property type="entry name" value="ORF03 PROTEIN"/>
    <property type="match status" value="1"/>
</dbReference>
<organism evidence="2 3">
    <name type="scientific">Auxenochlorella protothecoides</name>
    <name type="common">Green microalga</name>
    <name type="synonym">Chlorella protothecoides</name>
    <dbReference type="NCBI Taxonomy" id="3075"/>
    <lineage>
        <taxon>Eukaryota</taxon>
        <taxon>Viridiplantae</taxon>
        <taxon>Chlorophyta</taxon>
        <taxon>core chlorophytes</taxon>
        <taxon>Trebouxiophyceae</taxon>
        <taxon>Chlorellales</taxon>
        <taxon>Chlorellaceae</taxon>
        <taxon>Auxenochlorella</taxon>
    </lineage>
</organism>
<proteinExistence type="predicted"/>
<dbReference type="PANTHER" id="PTHR36761">
    <property type="entry name" value="ORF03 PROTEIN"/>
    <property type="match status" value="1"/>
</dbReference>
<dbReference type="PROSITE" id="PS51186">
    <property type="entry name" value="GNAT"/>
    <property type="match status" value="1"/>
</dbReference>
<dbReference type="AlphaFoldDB" id="A0A3M7L6R6"/>
<dbReference type="SUPFAM" id="SSF55729">
    <property type="entry name" value="Acyl-CoA N-acyltransferases (Nat)"/>
    <property type="match status" value="1"/>
</dbReference>
<feature type="non-terminal residue" evidence="2">
    <location>
        <position position="1"/>
    </location>
</feature>
<protein>
    <recommendedName>
        <fullName evidence="1">N-acetyltransferase domain-containing protein</fullName>
    </recommendedName>
</protein>
<evidence type="ECO:0000313" key="2">
    <source>
        <dbReference type="EMBL" id="RMZ57252.1"/>
    </source>
</evidence>
<dbReference type="SUPFAM" id="SSF48452">
    <property type="entry name" value="TPR-like"/>
    <property type="match status" value="1"/>
</dbReference>
<dbReference type="GO" id="GO:0016747">
    <property type="term" value="F:acyltransferase activity, transferring groups other than amino-acyl groups"/>
    <property type="evidence" value="ECO:0007669"/>
    <property type="project" value="InterPro"/>
</dbReference>
<dbReference type="Proteomes" id="UP000279271">
    <property type="component" value="Unassembled WGS sequence"/>
</dbReference>
<dbReference type="EMBL" id="QOKY01000128">
    <property type="protein sequence ID" value="RMZ57252.1"/>
    <property type="molecule type" value="Genomic_DNA"/>
</dbReference>
<accession>A0A3M7L6R6</accession>
<dbReference type="Gene3D" id="3.40.630.30">
    <property type="match status" value="1"/>
</dbReference>
<dbReference type="InterPro" id="IPR000182">
    <property type="entry name" value="GNAT_dom"/>
</dbReference>
<gene>
    <name evidence="2" type="ORF">APUTEX25_004086</name>
</gene>
<comment type="caution">
    <text evidence="2">The sequence shown here is derived from an EMBL/GenBank/DDBJ whole genome shotgun (WGS) entry which is preliminary data.</text>
</comment>
<dbReference type="CDD" id="cd04301">
    <property type="entry name" value="NAT_SF"/>
    <property type="match status" value="1"/>
</dbReference>
<evidence type="ECO:0000259" key="1">
    <source>
        <dbReference type="PROSITE" id="PS51186"/>
    </source>
</evidence>
<reference evidence="3" key="1">
    <citation type="journal article" date="2018" name="Algal Res.">
        <title>Characterization of plant carbon substrate utilization by Auxenochlorella protothecoides.</title>
        <authorList>
            <person name="Vogler B.W."/>
            <person name="Starkenburg S.R."/>
            <person name="Sudasinghe N."/>
            <person name="Schambach J.Y."/>
            <person name="Rollin J.A."/>
            <person name="Pattathil S."/>
            <person name="Barry A.N."/>
        </authorList>
    </citation>
    <scope>NUCLEOTIDE SEQUENCE [LARGE SCALE GENOMIC DNA]</scope>
    <source>
        <strain evidence="3">UTEX 25</strain>
    </source>
</reference>
<sequence length="468" mass="52186">DLQGPEELQAVALLRAHAFYTYPPERAFAGQLHQLMKVEEEVRELGHAIASFPLDQAGLDLRMTSLVALADASRHADLDPGYHIPSKDGVVLSTLDLYIASALPGEYLIGRTRNAAYLANLATAEEVKRRGIGRSLVSAARQLAREHGVDALYVHTLAVNTVARDFYASCGFVVEREESSNTAHYRGKCLDGVEGKGRTVLLRDTQLGSVMKSKAKDSLESLRDQAARDYELGRQAGRDADDLVAEQLGLSSSRELSGVQERYKDRIKESLEKRAKELQSQQAQRERGMKLGKIAYGRGRYSAAVTLFEAALEEEGPFSHLGGDIQMWLALSYQASLSWACGREAECIDVYKRLEESHPLPSTRRRAADLRYIMEAPKLPLSDKDRVHIPVLKNMDVNRGVRAPTNRPRAPPTTASKREKTWDERFWESYEPPQYLTNKYVWFASSLLAVAVSIYGNMARHGLGRLSL</sequence>
<dbReference type="Pfam" id="PF00583">
    <property type="entry name" value="Acetyltransf_1"/>
    <property type="match status" value="1"/>
</dbReference>